<evidence type="ECO:0000313" key="1">
    <source>
        <dbReference type="EMBL" id="QXE23766.1"/>
    </source>
</evidence>
<proteinExistence type="predicted"/>
<sequence>MSDLALYKYLPRLSEEALKEFAEWCILEHAKVAEIEFTPDAAKLANLIPNEYIWELIDQFLKVKPDPIRAGLVLPIAGKEADDHGLTGSAIMVDFISLYIKYLIPKDGSTGEFADQLLAEASKTQYDKLMEIAKKHGIDL</sequence>
<evidence type="ECO:0000313" key="2">
    <source>
        <dbReference type="Proteomes" id="UP000683511"/>
    </source>
</evidence>
<dbReference type="EMBL" id="CP021056">
    <property type="protein sequence ID" value="QXE23766.1"/>
    <property type="molecule type" value="Genomic_DNA"/>
</dbReference>
<keyword evidence="2" id="KW-1185">Reference proteome</keyword>
<protein>
    <submittedName>
        <fullName evidence="1">Uncharacterized protein</fullName>
    </submittedName>
</protein>
<name>A0A975T7P6_9NOST</name>
<reference evidence="1" key="1">
    <citation type="submission" date="2017-04" db="EMBL/GenBank/DDBJ databases">
        <title>Genome deletions in a multicellular cyanobacterial endosymbiont for morphological adaptation in marine diatoms.</title>
        <authorList>
            <person name="Wang Y."/>
            <person name="Gao H."/>
            <person name="Li R."/>
            <person name="Xu X."/>
        </authorList>
    </citation>
    <scope>NUCLEOTIDE SEQUENCE</scope>
    <source>
        <strain evidence="1">FACHB 800</strain>
    </source>
</reference>
<organism evidence="1 2">
    <name type="scientific">Richelia sinica FACHB-800</name>
    <dbReference type="NCBI Taxonomy" id="1357546"/>
    <lineage>
        <taxon>Bacteria</taxon>
        <taxon>Bacillati</taxon>
        <taxon>Cyanobacteriota</taxon>
        <taxon>Cyanophyceae</taxon>
        <taxon>Nostocales</taxon>
        <taxon>Nostocaceae</taxon>
        <taxon>Richelia</taxon>
    </lineage>
</organism>
<accession>A0A975T7P6</accession>
<gene>
    <name evidence="1" type="ORF">B6N60_02457</name>
</gene>
<dbReference type="KEGG" id="rsin:B6N60_02457"/>
<dbReference type="RefSeq" id="WP_190604641.1">
    <property type="nucleotide sequence ID" value="NZ_CP021056.1"/>
</dbReference>
<dbReference type="Proteomes" id="UP000683511">
    <property type="component" value="Chromosome"/>
</dbReference>
<dbReference type="AlphaFoldDB" id="A0A975T7P6"/>